<dbReference type="Proteomes" id="UP000663400">
    <property type="component" value="Chromosome"/>
</dbReference>
<keyword evidence="8" id="KW-0653">Protein transport</keyword>
<evidence type="ECO:0000259" key="11">
    <source>
        <dbReference type="Pfam" id="PF03895"/>
    </source>
</evidence>
<evidence type="ECO:0000256" key="8">
    <source>
        <dbReference type="ARBA" id="ARBA00022927"/>
    </source>
</evidence>
<keyword evidence="6" id="KW-0812">Transmembrane</keyword>
<keyword evidence="10" id="KW-0998">Cell outer membrane</keyword>
<proteinExistence type="inferred from homology"/>
<dbReference type="InterPro" id="IPR005594">
    <property type="entry name" value="YadA_C"/>
</dbReference>
<evidence type="ECO:0000256" key="1">
    <source>
        <dbReference type="ARBA" id="ARBA00004241"/>
    </source>
</evidence>
<dbReference type="Pfam" id="PF03895">
    <property type="entry name" value="YadA_anchor"/>
    <property type="match status" value="1"/>
</dbReference>
<feature type="domain" description="Trimeric autotransporter adhesin YadA-like C-terminal membrane anchor" evidence="11">
    <location>
        <begin position="90"/>
        <end position="142"/>
    </location>
</feature>
<evidence type="ECO:0000256" key="4">
    <source>
        <dbReference type="ARBA" id="ARBA00022448"/>
    </source>
</evidence>
<comment type="subcellular location">
    <subcellularLocation>
        <location evidence="2">Cell outer membrane</location>
    </subcellularLocation>
    <subcellularLocation>
        <location evidence="1">Cell surface</location>
    </subcellularLocation>
</comment>
<dbReference type="SUPFAM" id="SSF54523">
    <property type="entry name" value="Pili subunits"/>
    <property type="match status" value="1"/>
</dbReference>
<evidence type="ECO:0000256" key="3">
    <source>
        <dbReference type="ARBA" id="ARBA00005848"/>
    </source>
</evidence>
<keyword evidence="9" id="KW-0472">Membrane</keyword>
<dbReference type="InterPro" id="IPR011049">
    <property type="entry name" value="Serralysin-like_metalloprot_C"/>
</dbReference>
<evidence type="ECO:0000259" key="12">
    <source>
        <dbReference type="Pfam" id="PF05662"/>
    </source>
</evidence>
<dbReference type="Gene3D" id="3.30.1300.30">
    <property type="entry name" value="GSPII I/J protein-like"/>
    <property type="match status" value="1"/>
</dbReference>
<evidence type="ECO:0000256" key="9">
    <source>
        <dbReference type="ARBA" id="ARBA00023136"/>
    </source>
</evidence>
<dbReference type="EMBL" id="CP071517">
    <property type="protein sequence ID" value="QSX76735.1"/>
    <property type="molecule type" value="Genomic_DNA"/>
</dbReference>
<evidence type="ECO:0000313" key="13">
    <source>
        <dbReference type="EMBL" id="QSX76735.1"/>
    </source>
</evidence>
<dbReference type="InterPro" id="IPR045584">
    <property type="entry name" value="Pilin-like"/>
</dbReference>
<evidence type="ECO:0000313" key="14">
    <source>
        <dbReference type="Proteomes" id="UP000663400"/>
    </source>
</evidence>
<sequence>MRNVAAGVSDHDAVNVSQLNARLQAQNNTVLSQANAYADDRFKSAMGEIDSLRSDVDNRFQVQDERIDRLGAMGSAMASMTASMSGVNRNNRVGVGAGASNGKLAMAVGYQRAFRNSGATLTAGASFTDEDSTVGVGAGFGW</sequence>
<accession>A0ABX7RG54</accession>
<evidence type="ECO:0000256" key="2">
    <source>
        <dbReference type="ARBA" id="ARBA00004442"/>
    </source>
</evidence>
<dbReference type="InterPro" id="IPR008635">
    <property type="entry name" value="Coiled_stalk_dom"/>
</dbReference>
<evidence type="ECO:0000256" key="6">
    <source>
        <dbReference type="ARBA" id="ARBA00022692"/>
    </source>
</evidence>
<keyword evidence="4" id="KW-0813">Transport</keyword>
<keyword evidence="5" id="KW-1134">Transmembrane beta strand</keyword>
<keyword evidence="14" id="KW-1185">Reference proteome</keyword>
<reference evidence="13 14" key="1">
    <citation type="submission" date="2021-02" db="EMBL/GenBank/DDBJ databases">
        <title>Lysobacter arenosi sp. nov., isolated from soil of gangwondo yeongwol, south Korea.</title>
        <authorList>
            <person name="Kim K.R."/>
            <person name="Kim K.H."/>
            <person name="Jeon C.O."/>
        </authorList>
    </citation>
    <scope>NUCLEOTIDE SEQUENCE [LARGE SCALE GENOMIC DNA]</scope>
    <source>
        <strain evidence="13 14">R7</strain>
    </source>
</reference>
<dbReference type="Pfam" id="PF05662">
    <property type="entry name" value="YadA_stalk"/>
    <property type="match status" value="1"/>
</dbReference>
<gene>
    <name evidence="13" type="ORF">HIV01_007790</name>
</gene>
<feature type="domain" description="Trimeric autotransporter adhesin YadA-like stalk" evidence="12">
    <location>
        <begin position="3"/>
        <end position="34"/>
    </location>
</feature>
<evidence type="ECO:0000256" key="5">
    <source>
        <dbReference type="ARBA" id="ARBA00022452"/>
    </source>
</evidence>
<keyword evidence="7" id="KW-0732">Signal</keyword>
<comment type="similarity">
    <text evidence="3">Belongs to the autotransporter-2 (AT-2) (TC 1.B.40) family.</text>
</comment>
<evidence type="ECO:0000256" key="10">
    <source>
        <dbReference type="ARBA" id="ARBA00023237"/>
    </source>
</evidence>
<evidence type="ECO:0000256" key="7">
    <source>
        <dbReference type="ARBA" id="ARBA00022729"/>
    </source>
</evidence>
<dbReference type="Gene3D" id="2.150.10.10">
    <property type="entry name" value="Serralysin-like metalloprotease, C-terminal"/>
    <property type="match status" value="1"/>
</dbReference>
<protein>
    <submittedName>
        <fullName evidence="13">YadA-like family protein</fullName>
    </submittedName>
</protein>
<name>A0ABX7RG54_9GAMM</name>
<organism evidence="13 14">
    <name type="scientific">Lysobacter arenosi</name>
    <dbReference type="NCBI Taxonomy" id="2795387"/>
    <lineage>
        <taxon>Bacteria</taxon>
        <taxon>Pseudomonadati</taxon>
        <taxon>Pseudomonadota</taxon>
        <taxon>Gammaproteobacteria</taxon>
        <taxon>Lysobacterales</taxon>
        <taxon>Lysobacteraceae</taxon>
        <taxon>Lysobacter</taxon>
    </lineage>
</organism>